<dbReference type="NCBIfam" id="NF040507">
    <property type="entry name" value="LBP_cg2779_fam"/>
    <property type="match status" value="1"/>
</dbReference>
<dbReference type="AlphaFoldDB" id="A0A3S6QZ01"/>
<accession>A0A3S6QZ01</accession>
<dbReference type="RefSeq" id="WP_057885680.1">
    <property type="nucleotide sequence ID" value="NZ_CP018180.1"/>
</dbReference>
<evidence type="ECO:0000313" key="2">
    <source>
        <dbReference type="Proteomes" id="UP000324497"/>
    </source>
</evidence>
<dbReference type="GeneID" id="78522339"/>
<organism evidence="1 2">
    <name type="scientific">Liquorilactobacillus nagelii</name>
    <dbReference type="NCBI Taxonomy" id="82688"/>
    <lineage>
        <taxon>Bacteria</taxon>
        <taxon>Bacillati</taxon>
        <taxon>Bacillota</taxon>
        <taxon>Bacilli</taxon>
        <taxon>Lactobacillales</taxon>
        <taxon>Lactobacillaceae</taxon>
        <taxon>Liquorilactobacillus</taxon>
    </lineage>
</organism>
<dbReference type="EMBL" id="CP018180">
    <property type="protein sequence ID" value="AUJ31417.1"/>
    <property type="molecule type" value="Genomic_DNA"/>
</dbReference>
<reference evidence="1 2" key="1">
    <citation type="submission" date="2016-11" db="EMBL/GenBank/DDBJ databases">
        <title>Interaction between Lactobacillus species and yeast in water kefir.</title>
        <authorList>
            <person name="Behr J."/>
            <person name="Xu D."/>
            <person name="Vogel R.F."/>
        </authorList>
    </citation>
    <scope>NUCLEOTIDE SEQUENCE [LARGE SCALE GENOMIC DNA]</scope>
    <source>
        <strain evidence="1 2">TMW 1.1827</strain>
    </source>
</reference>
<dbReference type="Proteomes" id="UP000324497">
    <property type="component" value="Chromosome"/>
</dbReference>
<dbReference type="InterPro" id="IPR059218">
    <property type="entry name" value="LBP_cg2779-like"/>
</dbReference>
<evidence type="ECO:0000313" key="1">
    <source>
        <dbReference type="EMBL" id="AUJ31417.1"/>
    </source>
</evidence>
<protein>
    <submittedName>
        <fullName evidence="1">Uncharacterized protein</fullName>
    </submittedName>
</protein>
<gene>
    <name evidence="1" type="ORF">BSQ50_01870</name>
</gene>
<dbReference type="KEGG" id="lng:BSQ50_01870"/>
<keyword evidence="2" id="KW-1185">Reference proteome</keyword>
<name>A0A3S6QZ01_9LACO</name>
<proteinExistence type="predicted"/>
<sequence>MDKGSGDSLAEKIVTFQEKYHLTDAEMSLKSHLPVEKIHGIKQQIYQPQTDEKQGLLNFITNYQSN</sequence>